<dbReference type="Proteomes" id="UP000799750">
    <property type="component" value="Unassembled WGS sequence"/>
</dbReference>
<feature type="region of interest" description="Disordered" evidence="1">
    <location>
        <begin position="1"/>
        <end position="81"/>
    </location>
</feature>
<reference evidence="3" key="1">
    <citation type="journal article" date="2020" name="Stud. Mycol.">
        <title>101 Dothideomycetes genomes: a test case for predicting lifestyles and emergence of pathogens.</title>
        <authorList>
            <person name="Haridas S."/>
            <person name="Albert R."/>
            <person name="Binder M."/>
            <person name="Bloem J."/>
            <person name="Labutti K."/>
            <person name="Salamov A."/>
            <person name="Andreopoulos B."/>
            <person name="Baker S."/>
            <person name="Barry K."/>
            <person name="Bills G."/>
            <person name="Bluhm B."/>
            <person name="Cannon C."/>
            <person name="Castanera R."/>
            <person name="Culley D."/>
            <person name="Daum C."/>
            <person name="Ezra D."/>
            <person name="Gonzalez J."/>
            <person name="Henrissat B."/>
            <person name="Kuo A."/>
            <person name="Liang C."/>
            <person name="Lipzen A."/>
            <person name="Lutzoni F."/>
            <person name="Magnuson J."/>
            <person name="Mondo S."/>
            <person name="Nolan M."/>
            <person name="Ohm R."/>
            <person name="Pangilinan J."/>
            <person name="Park H.-J."/>
            <person name="Ramirez L."/>
            <person name="Alfaro M."/>
            <person name="Sun H."/>
            <person name="Tritt A."/>
            <person name="Yoshinaga Y."/>
            <person name="Zwiers L.-H."/>
            <person name="Turgeon B."/>
            <person name="Goodwin S."/>
            <person name="Spatafora J."/>
            <person name="Crous P."/>
            <person name="Grigoriev I."/>
        </authorList>
    </citation>
    <scope>NUCLEOTIDE SEQUENCE</scope>
    <source>
        <strain evidence="3">CBS 269.34</strain>
    </source>
</reference>
<dbReference type="InterPro" id="IPR032675">
    <property type="entry name" value="LRR_dom_sf"/>
</dbReference>
<evidence type="ECO:0000259" key="2">
    <source>
        <dbReference type="PROSITE" id="PS50181"/>
    </source>
</evidence>
<dbReference type="CDD" id="cd09917">
    <property type="entry name" value="F-box_SF"/>
    <property type="match status" value="1"/>
</dbReference>
<feature type="compositionally biased region" description="Basic and acidic residues" evidence="1">
    <location>
        <begin position="40"/>
        <end position="50"/>
    </location>
</feature>
<protein>
    <recommendedName>
        <fullName evidence="2">F-box domain-containing protein</fullName>
    </recommendedName>
</protein>
<dbReference type="Gene3D" id="3.80.10.10">
    <property type="entry name" value="Ribonuclease Inhibitor"/>
    <property type="match status" value="1"/>
</dbReference>
<proteinExistence type="predicted"/>
<dbReference type="InterPro" id="IPR001810">
    <property type="entry name" value="F-box_dom"/>
</dbReference>
<evidence type="ECO:0000313" key="4">
    <source>
        <dbReference type="Proteomes" id="UP000799750"/>
    </source>
</evidence>
<dbReference type="EMBL" id="MU004181">
    <property type="protein sequence ID" value="KAF2502145.1"/>
    <property type="molecule type" value="Genomic_DNA"/>
</dbReference>
<dbReference type="OrthoDB" id="5279008at2759"/>
<dbReference type="SUPFAM" id="SSF81383">
    <property type="entry name" value="F-box domain"/>
    <property type="match status" value="1"/>
</dbReference>
<evidence type="ECO:0000256" key="1">
    <source>
        <dbReference type="SAM" id="MobiDB-lite"/>
    </source>
</evidence>
<dbReference type="AlphaFoldDB" id="A0A6A6RBG5"/>
<sequence>MSLFSSQDATTSAIPIPIMQPVGNTSDTPASLSPRKRKRDSSDFQEENKRPPPALRRTNSVADSNSSSGPRITASTSNERTSLGNLPAELVDSICQHLDEDSLLQLRLASRDMYRKSLYQTSHKAFREVRVVFGEASRAGLNGFIDMVTHHPHLTQYTEKVVIATSDAFFVGDMDLDPPSEARNNRPLASHEGDWLKHFNYPKLHWTERGVDIAMLLVTLAKLPNVHTVKVSDKPGFKPGVSGMRRDVVDFVNASWCKQCQTADMSKCHHLAIFEEALRLVIDCTRTSFDADDDGAQIYQSLLEDFKIPDKASIYGSWQPYNLNYPSLRNILFNIGHLHPGSSAKPGRHSLFSRLVEAAPNLQNVQISGRKKHLWRDLHQSQLRLNYEWLNFDTTSMFCQLETLDLRTVVLDTQQLSNLLTSQQATLTRVRLQGVDLGSEGDWEKIIKDLQAMPKLERLFLRGLECDNTFAWFDDFEEIARNPGFEAYNSQIAIETNQSTPWSMWGYWMYPRSSSERPGQQPYGRQLTNFVGWLFKGRLEIETGLKYLSEHIQMITPVST</sequence>
<accession>A0A6A6RBG5</accession>
<feature type="compositionally biased region" description="Polar residues" evidence="1">
    <location>
        <begin position="57"/>
        <end position="81"/>
    </location>
</feature>
<evidence type="ECO:0000313" key="3">
    <source>
        <dbReference type="EMBL" id="KAF2502145.1"/>
    </source>
</evidence>
<dbReference type="InterPro" id="IPR036047">
    <property type="entry name" value="F-box-like_dom_sf"/>
</dbReference>
<feature type="compositionally biased region" description="Polar residues" evidence="1">
    <location>
        <begin position="1"/>
        <end position="13"/>
    </location>
</feature>
<keyword evidence="4" id="KW-1185">Reference proteome</keyword>
<gene>
    <name evidence="3" type="ORF">BU16DRAFT_532534</name>
</gene>
<organism evidence="3 4">
    <name type="scientific">Lophium mytilinum</name>
    <dbReference type="NCBI Taxonomy" id="390894"/>
    <lineage>
        <taxon>Eukaryota</taxon>
        <taxon>Fungi</taxon>
        <taxon>Dikarya</taxon>
        <taxon>Ascomycota</taxon>
        <taxon>Pezizomycotina</taxon>
        <taxon>Dothideomycetes</taxon>
        <taxon>Pleosporomycetidae</taxon>
        <taxon>Mytilinidiales</taxon>
        <taxon>Mytilinidiaceae</taxon>
        <taxon>Lophium</taxon>
    </lineage>
</organism>
<feature type="domain" description="F-box" evidence="2">
    <location>
        <begin position="80"/>
        <end position="129"/>
    </location>
</feature>
<dbReference type="PROSITE" id="PS50181">
    <property type="entry name" value="FBOX"/>
    <property type="match status" value="1"/>
</dbReference>
<name>A0A6A6RBG5_9PEZI</name>
<feature type="compositionally biased region" description="Polar residues" evidence="1">
    <location>
        <begin position="22"/>
        <end position="31"/>
    </location>
</feature>